<dbReference type="STRING" id="53326.A0A016W0X0"/>
<evidence type="ECO:0000313" key="2">
    <source>
        <dbReference type="EMBL" id="EYC33484.1"/>
    </source>
</evidence>
<dbReference type="PANTHER" id="PTHR15298">
    <property type="entry name" value="L-COA N-ACYLTRANSFERASE-RELATED"/>
    <property type="match status" value="1"/>
</dbReference>
<gene>
    <name evidence="2" type="primary">Acey_s0002.g823</name>
    <name evidence="2" type="ORF">Y032_0002g823</name>
</gene>
<protein>
    <recommendedName>
        <fullName evidence="1">Glycine N-acyltransferase-like protein</fullName>
        <ecNumber evidence="1">2.3.1.-</ecNumber>
    </recommendedName>
</protein>
<dbReference type="InterPro" id="IPR016181">
    <property type="entry name" value="Acyl_CoA_acyltransferase"/>
</dbReference>
<evidence type="ECO:0000256" key="1">
    <source>
        <dbReference type="RuleBase" id="RU368002"/>
    </source>
</evidence>
<dbReference type="GO" id="GO:0005739">
    <property type="term" value="C:mitochondrion"/>
    <property type="evidence" value="ECO:0007669"/>
    <property type="project" value="InterPro"/>
</dbReference>
<dbReference type="SUPFAM" id="SSF55729">
    <property type="entry name" value="Acyl-CoA N-acyltransferases (Nat)"/>
    <property type="match status" value="1"/>
</dbReference>
<dbReference type="PANTHER" id="PTHR15298:SF1">
    <property type="entry name" value="GLYCINE N-ACYLTRANSFERASE-LIKE PROTEIN"/>
    <property type="match status" value="1"/>
</dbReference>
<dbReference type="CDD" id="cd04301">
    <property type="entry name" value="NAT_SF"/>
    <property type="match status" value="1"/>
</dbReference>
<keyword evidence="1" id="KW-0012">Acyltransferase</keyword>
<dbReference type="GO" id="GO:0047961">
    <property type="term" value="F:glycine N-acyltransferase activity"/>
    <property type="evidence" value="ECO:0007669"/>
    <property type="project" value="InterPro"/>
</dbReference>
<keyword evidence="1" id="KW-0808">Transferase</keyword>
<comment type="similarity">
    <text evidence="1">Belongs to the glycine N-acyltransferase family.</text>
</comment>
<name>A0A016W0X0_9BILA</name>
<dbReference type="InterPro" id="IPR010313">
    <property type="entry name" value="Glycine_N-acyltransferase"/>
</dbReference>
<dbReference type="EMBL" id="JARK01001338">
    <property type="protein sequence ID" value="EYC33484.1"/>
    <property type="molecule type" value="Genomic_DNA"/>
</dbReference>
<comment type="caution">
    <text evidence="2">The sequence shown here is derived from an EMBL/GenBank/DDBJ whole genome shotgun (WGS) entry which is preliminary data.</text>
</comment>
<dbReference type="EC" id="2.3.1.-" evidence="1"/>
<organism evidence="2 3">
    <name type="scientific">Ancylostoma ceylanicum</name>
    <dbReference type="NCBI Taxonomy" id="53326"/>
    <lineage>
        <taxon>Eukaryota</taxon>
        <taxon>Metazoa</taxon>
        <taxon>Ecdysozoa</taxon>
        <taxon>Nematoda</taxon>
        <taxon>Chromadorea</taxon>
        <taxon>Rhabditida</taxon>
        <taxon>Rhabditina</taxon>
        <taxon>Rhabditomorpha</taxon>
        <taxon>Strongyloidea</taxon>
        <taxon>Ancylostomatidae</taxon>
        <taxon>Ancylostomatinae</taxon>
        <taxon>Ancylostoma</taxon>
    </lineage>
</organism>
<dbReference type="OrthoDB" id="7305308at2759"/>
<reference evidence="3" key="1">
    <citation type="journal article" date="2015" name="Nat. Genet.">
        <title>The genome and transcriptome of the zoonotic hookworm Ancylostoma ceylanicum identify infection-specific gene families.</title>
        <authorList>
            <person name="Schwarz E.M."/>
            <person name="Hu Y."/>
            <person name="Antoshechkin I."/>
            <person name="Miller M.M."/>
            <person name="Sternberg P.W."/>
            <person name="Aroian R.V."/>
        </authorList>
    </citation>
    <scope>NUCLEOTIDE SEQUENCE</scope>
    <source>
        <strain evidence="3">HY135</strain>
    </source>
</reference>
<sequence>MSQKVLRATAGLQQYLTKECLAKAVECFKQQPRHLLFYHPVKFEIRHAFPATKLSLYSQEINGTTYWLGHIKNKLSKDTPIFTYDGIYNEADFLQAFQEFENTHELFQKPQLPMMVGEQKITKSIYSYVSRLDSNVDKCNYPCYLFYMTDEQISKLMQKRLKVPEGYTIGTPNLDKEAHCMTGTWRYGADGGIELTREKIRRFPSVCVRKDGQMVGFYMLESLGWLNHHFVFEEHRGKGLGTLLELAHSQNCVRAGMRVCKLVELNNVPTIESTKRSEYWTQAKDENDEEIIIDYLVAEGWQQNLACVRNARSAYHVTHNPQLPLEAPELPAIPLPRLHYWHMLTTATQLAARRYLCN</sequence>
<proteinExistence type="inferred from homology"/>
<dbReference type="Gene3D" id="3.40.630.30">
    <property type="match status" value="1"/>
</dbReference>
<accession>A0A016W0X0</accession>
<evidence type="ECO:0000313" key="3">
    <source>
        <dbReference type="Proteomes" id="UP000024635"/>
    </source>
</evidence>
<dbReference type="AlphaFoldDB" id="A0A016W0X0"/>
<keyword evidence="3" id="KW-1185">Reference proteome</keyword>
<dbReference type="Proteomes" id="UP000024635">
    <property type="component" value="Unassembled WGS sequence"/>
</dbReference>